<evidence type="ECO:0000313" key="3">
    <source>
        <dbReference type="Proteomes" id="UP001235133"/>
    </source>
</evidence>
<keyword evidence="3" id="KW-1185">Reference proteome</keyword>
<dbReference type="Proteomes" id="UP001235133">
    <property type="component" value="Unassembled WGS sequence"/>
</dbReference>
<comment type="caution">
    <text evidence="2">The sequence shown here is derived from an EMBL/GenBank/DDBJ whole genome shotgun (WGS) entry which is preliminary data.</text>
</comment>
<reference evidence="2 3" key="1">
    <citation type="submission" date="2023-08" db="EMBL/GenBank/DDBJ databases">
        <title>Microbacterium psychrotolerans sp. nov., a psychrotolerant bacterium isolated from soil in Heilongjiang Province, China.</title>
        <authorList>
            <person name="An P."/>
            <person name="Zhao D."/>
            <person name="Xiang H."/>
        </authorList>
    </citation>
    <scope>NUCLEOTIDE SEQUENCE [LARGE SCALE GENOMIC DNA]</scope>
    <source>
        <strain evidence="2 3">QXD-8</strain>
    </source>
</reference>
<protein>
    <submittedName>
        <fullName evidence="2">Uncharacterized protein</fullName>
    </submittedName>
</protein>
<sequence length="335" mass="37140">MPRDSEGREWTEATVDGRWLRPAPAAGPQEPRWGHPDGIQLGLHPLTGPRGLLRLYTPYLGQPRDRLLNFIAVEPVPAGGTERGFSELERSRLDDVPGLRIWATDDPDDTRPQDPRQPSRGRVAVEDGVETLTVELLVEPFENGADVRVQVVFRADRPHEISLAAFRQPGSAELEACILTATMGNWARLRTLRLATEEVTARELWPRYTDVHFAEHARFGVDRLARDGGAVTVSAIPDELEPHLAEHAPGTKEHWYYVGVPAVQTWRADDPGPALVAQVNGRYTYWMSEALIPGGIAFENFEIVEPFRQGRVLTFSAEPLAQTQPHGQAHGADAG</sequence>
<gene>
    <name evidence="2" type="ORF">Q9R08_04255</name>
</gene>
<feature type="region of interest" description="Disordered" evidence="1">
    <location>
        <begin position="1"/>
        <end position="36"/>
    </location>
</feature>
<name>A0ABU0YXY2_9MICO</name>
<accession>A0ABU0YXY2</accession>
<organism evidence="2 3">
    <name type="scientific">Microbacterium psychrotolerans</name>
    <dbReference type="NCBI Taxonomy" id="3068321"/>
    <lineage>
        <taxon>Bacteria</taxon>
        <taxon>Bacillati</taxon>
        <taxon>Actinomycetota</taxon>
        <taxon>Actinomycetes</taxon>
        <taxon>Micrococcales</taxon>
        <taxon>Microbacteriaceae</taxon>
        <taxon>Microbacterium</taxon>
    </lineage>
</organism>
<feature type="compositionally biased region" description="Basic and acidic residues" evidence="1">
    <location>
        <begin position="1"/>
        <end position="11"/>
    </location>
</feature>
<evidence type="ECO:0000313" key="2">
    <source>
        <dbReference type="EMBL" id="MDQ7877183.1"/>
    </source>
</evidence>
<dbReference type="RefSeq" id="WP_308866587.1">
    <property type="nucleotide sequence ID" value="NZ_JAVFWO010000001.1"/>
</dbReference>
<proteinExistence type="predicted"/>
<dbReference type="EMBL" id="JAVFWO010000001">
    <property type="protein sequence ID" value="MDQ7877183.1"/>
    <property type="molecule type" value="Genomic_DNA"/>
</dbReference>
<feature type="region of interest" description="Disordered" evidence="1">
    <location>
        <begin position="98"/>
        <end position="123"/>
    </location>
</feature>
<evidence type="ECO:0000256" key="1">
    <source>
        <dbReference type="SAM" id="MobiDB-lite"/>
    </source>
</evidence>